<gene>
    <name evidence="2" type="ORF">CDL15_Pgr008343</name>
</gene>
<protein>
    <submittedName>
        <fullName evidence="2">Uncharacterized protein</fullName>
    </submittedName>
</protein>
<evidence type="ECO:0000256" key="1">
    <source>
        <dbReference type="SAM" id="MobiDB-lite"/>
    </source>
</evidence>
<sequence length="75" mass="8145">MIKARKQVDPGIKLGRIEGSMKKKGGGGGVLKEYHCCNALYQRTKDKETFVNVVNSGHHGPQQYSMSFAPAPPTA</sequence>
<reference evidence="3" key="1">
    <citation type="journal article" date="2017" name="Plant J.">
        <title>The pomegranate (Punica granatum L.) genome and the genomics of punicalagin biosynthesis.</title>
        <authorList>
            <person name="Qin G."/>
            <person name="Xu C."/>
            <person name="Ming R."/>
            <person name="Tang H."/>
            <person name="Guyot R."/>
            <person name="Kramer E.M."/>
            <person name="Hu Y."/>
            <person name="Yi X."/>
            <person name="Qi Y."/>
            <person name="Xu X."/>
            <person name="Gao Z."/>
            <person name="Pan H."/>
            <person name="Jian J."/>
            <person name="Tian Y."/>
            <person name="Yue Z."/>
            <person name="Xu Y."/>
        </authorList>
    </citation>
    <scope>NUCLEOTIDE SEQUENCE [LARGE SCALE GENOMIC DNA]</scope>
    <source>
        <strain evidence="3">cv. Dabenzi</strain>
    </source>
</reference>
<dbReference type="Proteomes" id="UP000197138">
    <property type="component" value="Unassembled WGS sequence"/>
</dbReference>
<comment type="caution">
    <text evidence="2">The sequence shown here is derived from an EMBL/GenBank/DDBJ whole genome shotgun (WGS) entry which is preliminary data.</text>
</comment>
<dbReference type="EMBL" id="MTKT01000802">
    <property type="protein sequence ID" value="OWM87896.1"/>
    <property type="molecule type" value="Genomic_DNA"/>
</dbReference>
<evidence type="ECO:0000313" key="3">
    <source>
        <dbReference type="Proteomes" id="UP000197138"/>
    </source>
</evidence>
<proteinExistence type="predicted"/>
<evidence type="ECO:0000313" key="2">
    <source>
        <dbReference type="EMBL" id="OWM87896.1"/>
    </source>
</evidence>
<name>A0A218XTB6_PUNGR</name>
<accession>A0A218XTB6</accession>
<dbReference type="AlphaFoldDB" id="A0A218XTB6"/>
<feature type="region of interest" description="Disordered" evidence="1">
    <location>
        <begin position="56"/>
        <end position="75"/>
    </location>
</feature>
<organism evidence="2 3">
    <name type="scientific">Punica granatum</name>
    <name type="common">Pomegranate</name>
    <dbReference type="NCBI Taxonomy" id="22663"/>
    <lineage>
        <taxon>Eukaryota</taxon>
        <taxon>Viridiplantae</taxon>
        <taxon>Streptophyta</taxon>
        <taxon>Embryophyta</taxon>
        <taxon>Tracheophyta</taxon>
        <taxon>Spermatophyta</taxon>
        <taxon>Magnoliopsida</taxon>
        <taxon>eudicotyledons</taxon>
        <taxon>Gunneridae</taxon>
        <taxon>Pentapetalae</taxon>
        <taxon>rosids</taxon>
        <taxon>malvids</taxon>
        <taxon>Myrtales</taxon>
        <taxon>Lythraceae</taxon>
        <taxon>Punica</taxon>
    </lineage>
</organism>